<dbReference type="AlphaFoldDB" id="A0A553K0Y3"/>
<feature type="region of interest" description="Disordered" evidence="1">
    <location>
        <begin position="292"/>
        <end position="318"/>
    </location>
</feature>
<evidence type="ECO:0000256" key="1">
    <source>
        <dbReference type="SAM" id="MobiDB-lite"/>
    </source>
</evidence>
<sequence>MRILVTGATGFVGRHLVRALAHDHEVIAVARRPVEVPGADEVLTVPSIDSATDWSGLLEDVEMVVHLAARVHVMQETSDEPLEAFREINVRGTRRLAKACVDQGVRRLVFLSSIKVNGEVTQGSPFRAGDDPAPVDPYGVSKLEAEQALAEVAAGTRLEVVVLRPTVIYGAGVKGNVQRLMRLIETRIPIPLGAVRNARSMLSIGNLITWITESIRADDVPGSVVLVADPEPVSTPSLIRALAEGMGYRTFQIPVPIALLNLAGRLVGQSPALQRLTGDLVVEPTTGAFPQVGSKLKSPRGELVSLGKSSRNASGSVE</sequence>
<dbReference type="InterPro" id="IPR036291">
    <property type="entry name" value="NAD(P)-bd_dom_sf"/>
</dbReference>
<dbReference type="InterPro" id="IPR050177">
    <property type="entry name" value="Lipid_A_modif_metabolic_enz"/>
</dbReference>
<keyword evidence="4" id="KW-1185">Reference proteome</keyword>
<dbReference type="Gene3D" id="3.40.50.720">
    <property type="entry name" value="NAD(P)-binding Rossmann-like Domain"/>
    <property type="match status" value="1"/>
</dbReference>
<comment type="caution">
    <text evidence="3">The sequence shown here is derived from an EMBL/GenBank/DDBJ whole genome shotgun (WGS) entry which is preliminary data.</text>
</comment>
<reference evidence="3 4" key="1">
    <citation type="submission" date="2019-07" db="EMBL/GenBank/DDBJ databases">
        <authorList>
            <person name="Zhou L.-Y."/>
        </authorList>
    </citation>
    <scope>NUCLEOTIDE SEQUENCE [LARGE SCALE GENOMIC DNA]</scope>
    <source>
        <strain evidence="3 4">YIM 101269</strain>
    </source>
</reference>
<proteinExistence type="predicted"/>
<evidence type="ECO:0000313" key="3">
    <source>
        <dbReference type="EMBL" id="TRY18361.1"/>
    </source>
</evidence>
<dbReference type="PANTHER" id="PTHR43245:SF58">
    <property type="entry name" value="BLL5923 PROTEIN"/>
    <property type="match status" value="1"/>
</dbReference>
<organism evidence="3 4">
    <name type="scientific">Tessaracoccus rhinocerotis</name>
    <dbReference type="NCBI Taxonomy" id="1689449"/>
    <lineage>
        <taxon>Bacteria</taxon>
        <taxon>Bacillati</taxon>
        <taxon>Actinomycetota</taxon>
        <taxon>Actinomycetes</taxon>
        <taxon>Propionibacteriales</taxon>
        <taxon>Propionibacteriaceae</taxon>
        <taxon>Tessaracoccus</taxon>
    </lineage>
</organism>
<accession>A0A553K0Y3</accession>
<protein>
    <submittedName>
        <fullName evidence="3">NAD-dependent epimerase/dehydratase family protein</fullName>
    </submittedName>
</protein>
<feature type="compositionally biased region" description="Polar residues" evidence="1">
    <location>
        <begin position="307"/>
        <end position="318"/>
    </location>
</feature>
<gene>
    <name evidence="3" type="ORF">FOJ82_10070</name>
</gene>
<dbReference type="Pfam" id="PF01370">
    <property type="entry name" value="Epimerase"/>
    <property type="match status" value="1"/>
</dbReference>
<name>A0A553K0Y3_9ACTN</name>
<evidence type="ECO:0000313" key="4">
    <source>
        <dbReference type="Proteomes" id="UP000317638"/>
    </source>
</evidence>
<dbReference type="EMBL" id="VKKG01000003">
    <property type="protein sequence ID" value="TRY18361.1"/>
    <property type="molecule type" value="Genomic_DNA"/>
</dbReference>
<dbReference type="SUPFAM" id="SSF51735">
    <property type="entry name" value="NAD(P)-binding Rossmann-fold domains"/>
    <property type="match status" value="1"/>
</dbReference>
<feature type="domain" description="NAD-dependent epimerase/dehydratase" evidence="2">
    <location>
        <begin position="3"/>
        <end position="184"/>
    </location>
</feature>
<dbReference type="RefSeq" id="WP_143938337.1">
    <property type="nucleotide sequence ID" value="NZ_VKKG01000003.1"/>
</dbReference>
<dbReference type="Proteomes" id="UP000317638">
    <property type="component" value="Unassembled WGS sequence"/>
</dbReference>
<dbReference type="PANTHER" id="PTHR43245">
    <property type="entry name" value="BIFUNCTIONAL POLYMYXIN RESISTANCE PROTEIN ARNA"/>
    <property type="match status" value="1"/>
</dbReference>
<dbReference type="OrthoDB" id="9795501at2"/>
<evidence type="ECO:0000259" key="2">
    <source>
        <dbReference type="Pfam" id="PF01370"/>
    </source>
</evidence>
<dbReference type="InterPro" id="IPR001509">
    <property type="entry name" value="Epimerase_deHydtase"/>
</dbReference>